<dbReference type="SMART" id="SM00745">
    <property type="entry name" value="MIT"/>
    <property type="match status" value="1"/>
</dbReference>
<keyword evidence="4" id="KW-0547">Nucleotide-binding</keyword>
<dbReference type="GO" id="GO:0004674">
    <property type="term" value="F:protein serine/threonine kinase activity"/>
    <property type="evidence" value="ECO:0007669"/>
    <property type="project" value="UniProtKB-KW"/>
</dbReference>
<evidence type="ECO:0000313" key="12">
    <source>
        <dbReference type="Proteomes" id="UP000694549"/>
    </source>
</evidence>
<organism evidence="11 12">
    <name type="scientific">Anas zonorhyncha</name>
    <name type="common">Eastern spot-billed duck</name>
    <dbReference type="NCBI Taxonomy" id="75864"/>
    <lineage>
        <taxon>Eukaryota</taxon>
        <taxon>Metazoa</taxon>
        <taxon>Chordata</taxon>
        <taxon>Craniata</taxon>
        <taxon>Vertebrata</taxon>
        <taxon>Euteleostomi</taxon>
        <taxon>Archelosauria</taxon>
        <taxon>Archosauria</taxon>
        <taxon>Dinosauria</taxon>
        <taxon>Saurischia</taxon>
        <taxon>Theropoda</taxon>
        <taxon>Coelurosauria</taxon>
        <taxon>Aves</taxon>
        <taxon>Neognathae</taxon>
        <taxon>Galloanserae</taxon>
        <taxon>Anseriformes</taxon>
        <taxon>Anatidae</taxon>
        <taxon>Anatinae</taxon>
        <taxon>Anas</taxon>
    </lineage>
</organism>
<dbReference type="GO" id="GO:0005769">
    <property type="term" value="C:early endosome"/>
    <property type="evidence" value="ECO:0007669"/>
    <property type="project" value="TreeGrafter"/>
</dbReference>
<dbReference type="InterPro" id="IPR011009">
    <property type="entry name" value="Kinase-like_dom_sf"/>
</dbReference>
<keyword evidence="12" id="KW-1185">Reference proteome</keyword>
<evidence type="ECO:0000256" key="6">
    <source>
        <dbReference type="ARBA" id="ARBA00022840"/>
    </source>
</evidence>
<dbReference type="EC" id="2.7.11.1" evidence="1"/>
<dbReference type="Gene3D" id="1.20.58.80">
    <property type="entry name" value="Phosphotransferase system, lactose/cellobiose-type IIA subunit"/>
    <property type="match status" value="1"/>
</dbReference>
<feature type="compositionally biased region" description="Polar residues" evidence="9">
    <location>
        <begin position="473"/>
        <end position="483"/>
    </location>
</feature>
<sequence length="982" mass="108028">MGLNPRLIVQLTHLPIRKVNFEYHGHIMRHSIEQSSSVIPFLLSFQGGEVHDGSELIGPVEPASDSLTDNLSDCSSEGFSSDSDLISLTVDVDSLAELDDGMASNQSSPSRAVGSCLTSEPPVQSTVASEQEWTKPEGEKESHSLFPGSLKPKSGKQDYLEKAGELIKLALKKEEEEDYESAFSFYRKGVDLLLEGVQGESSPTRREAVKRKTAEYLMRAEKISSLYHKPSEDTSVSMPPGSLSSRPSWNLRSPAEELKAFRVLGVIDKVLLVMDTRTQQTFILKGLRKSSEYSRSRTTIIPRCVPNMVCLHKYIISEESVFLVLQHAEGGKLWSYVSKFLNRSPEESFEIPEPQTSSSTKIHLERPTPSPKEISSSTDSRESYGGEHMLKVIPLKSSLTPSSQDDSSNQEDGQESSKWMDSASSSEEECTTSYLTLCNEYGQEKIDSGSLNEEPVVKLENEGLNTKERSSSQKHTVVGSDSFSSQIPSQELKLFIDDAESEIASPTRILDSLTKSKNSPMELFRIDSKDSASELLGLDFGEKLYNLKSEPLKPLFSVSGHDRSLDALESKMGVKAHDTISRGSNDSVPVISFKDAASDDVNSVDEGRPDLLINLPGMSDETEEVAVSRPSKFTKTDMDILEVKLLETPDVLQLNNSAEQCKTFDQEQGHVAPELGDPSHEEVNGQSGVTQGALGTLCTSDQEVGSSEDGALLQGPAACSLNVASKEESLFVSNLLSGAQDVSSDGDTLRNEAVLLFSDQTEDFGKEETNLALLPAAESEKTAPKGEDKIAVAGEKEIHQIFQDLDERLAITSRFYIPEDCIQRWAAEMVVALDALHREGIVCRDLNPNNILLNDRGHIQLTYFSRWREVEDSCDNDAIERMYCAPEVGAILEETEACDWWSLGAILFELLTGKTLVECHPSGINTHTSLSIPDHVSKEARSLIQQLLQFNPAERLGAGVAGVEDIKSHPFFALIEWADLVR</sequence>
<feature type="region of interest" description="Disordered" evidence="9">
    <location>
        <begin position="101"/>
        <end position="154"/>
    </location>
</feature>
<keyword evidence="5" id="KW-0418">Kinase</keyword>
<dbReference type="AlphaFoldDB" id="A0A8B9VNI3"/>
<dbReference type="CDD" id="cd05576">
    <property type="entry name" value="STKc_RPK118_like"/>
    <property type="match status" value="1"/>
</dbReference>
<feature type="compositionally biased region" description="Polar residues" evidence="9">
    <location>
        <begin position="103"/>
        <end position="131"/>
    </location>
</feature>
<keyword evidence="3" id="KW-0808">Transferase</keyword>
<comment type="catalytic activity">
    <reaction evidence="8">
        <text>L-seryl-[protein] + ATP = O-phospho-L-seryl-[protein] + ADP + H(+)</text>
        <dbReference type="Rhea" id="RHEA:17989"/>
        <dbReference type="Rhea" id="RHEA-COMP:9863"/>
        <dbReference type="Rhea" id="RHEA-COMP:11604"/>
        <dbReference type="ChEBI" id="CHEBI:15378"/>
        <dbReference type="ChEBI" id="CHEBI:29999"/>
        <dbReference type="ChEBI" id="CHEBI:30616"/>
        <dbReference type="ChEBI" id="CHEBI:83421"/>
        <dbReference type="ChEBI" id="CHEBI:456216"/>
        <dbReference type="EC" id="2.7.11.1"/>
    </reaction>
</comment>
<comment type="catalytic activity">
    <reaction evidence="7">
        <text>L-threonyl-[protein] + ATP = O-phospho-L-threonyl-[protein] + ADP + H(+)</text>
        <dbReference type="Rhea" id="RHEA:46608"/>
        <dbReference type="Rhea" id="RHEA-COMP:11060"/>
        <dbReference type="Rhea" id="RHEA-COMP:11605"/>
        <dbReference type="ChEBI" id="CHEBI:15378"/>
        <dbReference type="ChEBI" id="CHEBI:30013"/>
        <dbReference type="ChEBI" id="CHEBI:30616"/>
        <dbReference type="ChEBI" id="CHEBI:61977"/>
        <dbReference type="ChEBI" id="CHEBI:456216"/>
        <dbReference type="EC" id="2.7.11.1"/>
    </reaction>
</comment>
<evidence type="ECO:0000256" key="9">
    <source>
        <dbReference type="SAM" id="MobiDB-lite"/>
    </source>
</evidence>
<dbReference type="PANTHER" id="PTHR15508">
    <property type="entry name" value="RIBOSOMAL PROTEIN S6 KINASE"/>
    <property type="match status" value="1"/>
</dbReference>
<dbReference type="PANTHER" id="PTHR15508:SF2">
    <property type="entry name" value="RIBOSOMAL PROTEIN S6 KINASE DELTA-1"/>
    <property type="match status" value="1"/>
</dbReference>
<feature type="compositionally biased region" description="Basic and acidic residues" evidence="9">
    <location>
        <begin position="379"/>
        <end position="390"/>
    </location>
</feature>
<evidence type="ECO:0000313" key="11">
    <source>
        <dbReference type="Ensembl" id="ENSAZOP00000026957.1"/>
    </source>
</evidence>
<dbReference type="SMART" id="SM00220">
    <property type="entry name" value="S_TKc"/>
    <property type="match status" value="1"/>
</dbReference>
<dbReference type="CDD" id="cd02677">
    <property type="entry name" value="MIT_SNX15"/>
    <property type="match status" value="1"/>
</dbReference>
<dbReference type="InterPro" id="IPR051866">
    <property type="entry name" value="Intracell_Sig-Traffick_Protein"/>
</dbReference>
<evidence type="ECO:0000256" key="5">
    <source>
        <dbReference type="ARBA" id="ARBA00022777"/>
    </source>
</evidence>
<proteinExistence type="predicted"/>
<evidence type="ECO:0000259" key="10">
    <source>
        <dbReference type="PROSITE" id="PS50011"/>
    </source>
</evidence>
<feature type="compositionally biased region" description="Low complexity" evidence="9">
    <location>
        <begin position="397"/>
        <end position="407"/>
    </location>
</feature>
<accession>A0A8B9VNI3</accession>
<dbReference type="Pfam" id="PF04212">
    <property type="entry name" value="MIT"/>
    <property type="match status" value="1"/>
</dbReference>
<keyword evidence="6" id="KW-0067">ATP-binding</keyword>
<feature type="region of interest" description="Disordered" evidence="9">
    <location>
        <begin position="347"/>
        <end position="425"/>
    </location>
</feature>
<dbReference type="SUPFAM" id="SSF116846">
    <property type="entry name" value="MIT domain"/>
    <property type="match status" value="1"/>
</dbReference>
<dbReference type="Proteomes" id="UP000694549">
    <property type="component" value="Unplaced"/>
</dbReference>
<dbReference type="SUPFAM" id="SSF56112">
    <property type="entry name" value="Protein kinase-like (PK-like)"/>
    <property type="match status" value="1"/>
</dbReference>
<feature type="compositionally biased region" description="Polar residues" evidence="9">
    <location>
        <begin position="233"/>
        <end position="248"/>
    </location>
</feature>
<reference evidence="11" key="2">
    <citation type="submission" date="2025-09" db="UniProtKB">
        <authorList>
            <consortium name="Ensembl"/>
        </authorList>
    </citation>
    <scope>IDENTIFICATION</scope>
</reference>
<dbReference type="Ensembl" id="ENSAZOT00000028893.1">
    <property type="protein sequence ID" value="ENSAZOP00000026957.1"/>
    <property type="gene ID" value="ENSAZOG00000017107.1"/>
</dbReference>
<evidence type="ECO:0000256" key="7">
    <source>
        <dbReference type="ARBA" id="ARBA00047899"/>
    </source>
</evidence>
<feature type="region of interest" description="Disordered" evidence="9">
    <location>
        <begin position="229"/>
        <end position="248"/>
    </location>
</feature>
<evidence type="ECO:0000256" key="4">
    <source>
        <dbReference type="ARBA" id="ARBA00022741"/>
    </source>
</evidence>
<dbReference type="InterPro" id="IPR007330">
    <property type="entry name" value="MIT_dom"/>
</dbReference>
<evidence type="ECO:0000256" key="3">
    <source>
        <dbReference type="ARBA" id="ARBA00022679"/>
    </source>
</evidence>
<dbReference type="InterPro" id="IPR036181">
    <property type="entry name" value="MIT_dom_sf"/>
</dbReference>
<dbReference type="PROSITE" id="PS50011">
    <property type="entry name" value="PROTEIN_KINASE_DOM"/>
    <property type="match status" value="1"/>
</dbReference>
<dbReference type="InterPro" id="IPR000719">
    <property type="entry name" value="Prot_kinase_dom"/>
</dbReference>
<keyword evidence="2" id="KW-0723">Serine/threonine-protein kinase</keyword>
<feature type="region of interest" description="Disordered" evidence="9">
    <location>
        <begin position="462"/>
        <end position="483"/>
    </location>
</feature>
<feature type="compositionally biased region" description="Basic and acidic residues" evidence="9">
    <location>
        <begin position="462"/>
        <end position="471"/>
    </location>
</feature>
<dbReference type="InterPro" id="IPR035053">
    <property type="entry name" value="STK_RPK118-like"/>
</dbReference>
<dbReference type="Gene3D" id="1.10.510.10">
    <property type="entry name" value="Transferase(Phosphotransferase) domain 1"/>
    <property type="match status" value="1"/>
</dbReference>
<dbReference type="GO" id="GO:0005524">
    <property type="term" value="F:ATP binding"/>
    <property type="evidence" value="ECO:0007669"/>
    <property type="project" value="UniProtKB-KW"/>
</dbReference>
<protein>
    <recommendedName>
        <fullName evidence="1">non-specific serine/threonine protein kinase</fullName>
        <ecNumber evidence="1">2.7.11.1</ecNumber>
    </recommendedName>
</protein>
<evidence type="ECO:0000256" key="2">
    <source>
        <dbReference type="ARBA" id="ARBA00022527"/>
    </source>
</evidence>
<feature type="compositionally biased region" description="Basic and acidic residues" evidence="9">
    <location>
        <begin position="132"/>
        <end position="143"/>
    </location>
</feature>
<reference evidence="11" key="1">
    <citation type="submission" date="2025-08" db="UniProtKB">
        <authorList>
            <consortium name="Ensembl"/>
        </authorList>
    </citation>
    <scope>IDENTIFICATION</scope>
</reference>
<name>A0A8B9VNI3_9AVES</name>
<evidence type="ECO:0000256" key="8">
    <source>
        <dbReference type="ARBA" id="ARBA00048679"/>
    </source>
</evidence>
<dbReference type="Pfam" id="PF00069">
    <property type="entry name" value="Pkinase"/>
    <property type="match status" value="1"/>
</dbReference>
<feature type="domain" description="Protein kinase" evidence="10">
    <location>
        <begin position="683"/>
        <end position="972"/>
    </location>
</feature>
<evidence type="ECO:0000256" key="1">
    <source>
        <dbReference type="ARBA" id="ARBA00012513"/>
    </source>
</evidence>